<dbReference type="RefSeq" id="WP_011056355.1">
    <property type="nucleotide sequence ID" value="NC_004113.1"/>
</dbReference>
<evidence type="ECO:0000259" key="14">
    <source>
        <dbReference type="Pfam" id="PF00291"/>
    </source>
</evidence>
<dbReference type="eggNOG" id="COG0031">
    <property type="taxonomic scope" value="Bacteria"/>
</dbReference>
<keyword evidence="7 13" id="KW-0808">Transferase</keyword>
<evidence type="ECO:0000256" key="11">
    <source>
        <dbReference type="PIRSR" id="PIRSR605856-50"/>
    </source>
</evidence>
<dbReference type="Proteomes" id="UP000000440">
    <property type="component" value="Chromosome"/>
</dbReference>
<evidence type="ECO:0000256" key="3">
    <source>
        <dbReference type="ARBA" id="ARBA00007103"/>
    </source>
</evidence>
<dbReference type="EMBL" id="BA000039">
    <property type="protein sequence ID" value="BAC08056.1"/>
    <property type="molecule type" value="Genomic_DNA"/>
</dbReference>
<comment type="cofactor">
    <cofactor evidence="1 11 13">
        <name>pyridoxal 5'-phosphate</name>
        <dbReference type="ChEBI" id="CHEBI:597326"/>
    </cofactor>
</comment>
<sequence>MNIAPDITALIGRTPLVRLNRIPQAEGCVAEIVVKLESMNPAASVKDRIGLSMIQEAEAAGLITPGKTVLVEPTSGNTGIALAMVAAAKGYRLILTMPETMSAERRAMLRAYGAELDLTPGTEGMSGAIRRAEEIAASLEDAFMLQQFKNPANPKIHRETTALEIWQDTDGQVDILVAGVGTGGTITGVAEVIKAKKPTFQAIAVEPSNSPVLSGGKPGPHKIQGIGAGFVPPVLKRELIDEVIPVSDDQAIHFGRRLAREEGLLSGISSGAALCAAIQVAQRPENAGKLIVMVQPSFGERYLSTPLFQEALPLVPSYLQT</sequence>
<feature type="domain" description="Tryptophan synthase beta chain-like PALP" evidence="14">
    <location>
        <begin position="7"/>
        <end position="294"/>
    </location>
</feature>
<dbReference type="EC" id="2.5.1.47" evidence="4 13"/>
<dbReference type="GO" id="GO:0006535">
    <property type="term" value="P:cysteine biosynthetic process from serine"/>
    <property type="evidence" value="ECO:0007669"/>
    <property type="project" value="UniProtKB-UniRule"/>
</dbReference>
<feature type="binding site" evidence="11">
    <location>
        <begin position="181"/>
        <end position="185"/>
    </location>
    <ligand>
        <name>pyridoxal 5'-phosphate</name>
        <dbReference type="ChEBI" id="CHEBI:597326"/>
    </ligand>
</feature>
<dbReference type="NCBIfam" id="TIGR01136">
    <property type="entry name" value="cysKM"/>
    <property type="match status" value="1"/>
</dbReference>
<evidence type="ECO:0000256" key="5">
    <source>
        <dbReference type="ARBA" id="ARBA00019371"/>
    </source>
</evidence>
<evidence type="ECO:0000256" key="12">
    <source>
        <dbReference type="PIRSR" id="PIRSR605856-51"/>
    </source>
</evidence>
<evidence type="ECO:0000256" key="9">
    <source>
        <dbReference type="ARBA" id="ARBA00023192"/>
    </source>
</evidence>
<dbReference type="InterPro" id="IPR005859">
    <property type="entry name" value="CysK"/>
</dbReference>
<evidence type="ECO:0000256" key="4">
    <source>
        <dbReference type="ARBA" id="ARBA00012681"/>
    </source>
</evidence>
<feature type="binding site" evidence="11">
    <location>
        <position position="77"/>
    </location>
    <ligand>
        <name>pyridoxal 5'-phosphate</name>
        <dbReference type="ChEBI" id="CHEBI:597326"/>
    </ligand>
</feature>
<comment type="pathway">
    <text evidence="2">Amino-acid biosynthesis; L-cysteine biosynthesis; L-cysteine from L-serine: step 2/2.</text>
</comment>
<evidence type="ECO:0000256" key="8">
    <source>
        <dbReference type="ARBA" id="ARBA00022898"/>
    </source>
</evidence>
<reference evidence="15 16" key="1">
    <citation type="journal article" date="2002" name="DNA Res.">
        <title>Complete genome structure of the thermophilic cyanobacterium Thermosynechococcus elongatus BP-1.</title>
        <authorList>
            <person name="Nakamura Y."/>
            <person name="Kaneko T."/>
            <person name="Sato S."/>
            <person name="Ikeuchi M."/>
            <person name="Katoh H."/>
            <person name="Sasamoto S."/>
            <person name="Watanabe A."/>
            <person name="Iriguchi M."/>
            <person name="Kawashima K."/>
            <person name="Kimura T."/>
            <person name="Kishida Y."/>
            <person name="Kiyokawa C."/>
            <person name="Kohara M."/>
            <person name="Matsumoto M."/>
            <person name="Matsuno A."/>
            <person name="Nakazaki N."/>
            <person name="Shimpo S."/>
            <person name="Sugimoto M."/>
            <person name="Takeuchi C."/>
            <person name="Yamada M."/>
            <person name="Tabata S."/>
        </authorList>
    </citation>
    <scope>NUCLEOTIDE SEQUENCE [LARGE SCALE GENOMIC DNA]</scope>
    <source>
        <strain evidence="16">IAM M-273 / NIES-2133 / BP-1</strain>
    </source>
</reference>
<dbReference type="InterPro" id="IPR005856">
    <property type="entry name" value="Cys_synth"/>
</dbReference>
<dbReference type="KEGG" id="tel:tlr0504"/>
<evidence type="ECO:0000313" key="15">
    <source>
        <dbReference type="EMBL" id="BAC08056.1"/>
    </source>
</evidence>
<evidence type="ECO:0000256" key="6">
    <source>
        <dbReference type="ARBA" id="ARBA00022605"/>
    </source>
</evidence>
<dbReference type="InterPro" id="IPR050214">
    <property type="entry name" value="Cys_Synth/Cystath_Beta-Synth"/>
</dbReference>
<evidence type="ECO:0000256" key="1">
    <source>
        <dbReference type="ARBA" id="ARBA00001933"/>
    </source>
</evidence>
<accession>Q8DLI7</accession>
<comment type="similarity">
    <text evidence="3 13">Belongs to the cysteine synthase/cystathionine beta-synthase family.</text>
</comment>
<dbReference type="AlphaFoldDB" id="Q8DLI7"/>
<keyword evidence="6 13" id="KW-0028">Amino-acid biosynthesis</keyword>
<dbReference type="InterPro" id="IPR001926">
    <property type="entry name" value="TrpB-like_PALP"/>
</dbReference>
<keyword evidence="9 13" id="KW-0198">Cysteine biosynthesis</keyword>
<dbReference type="STRING" id="197221.gene:10747093"/>
<dbReference type="GO" id="GO:0004124">
    <property type="term" value="F:cysteine synthase activity"/>
    <property type="evidence" value="ECO:0007669"/>
    <property type="project" value="UniProtKB-UniRule"/>
</dbReference>
<feature type="binding site" evidence="11">
    <location>
        <position position="269"/>
    </location>
    <ligand>
        <name>pyridoxal 5'-phosphate</name>
        <dbReference type="ChEBI" id="CHEBI:597326"/>
    </ligand>
</feature>
<dbReference type="EnsemblBacteria" id="BAC08056">
    <property type="protein sequence ID" value="BAC08056"/>
    <property type="gene ID" value="BAC08056"/>
</dbReference>
<dbReference type="PROSITE" id="PS00901">
    <property type="entry name" value="CYS_SYNTHASE"/>
    <property type="match status" value="1"/>
</dbReference>
<evidence type="ECO:0000256" key="10">
    <source>
        <dbReference type="ARBA" id="ARBA00047931"/>
    </source>
</evidence>
<evidence type="ECO:0000256" key="13">
    <source>
        <dbReference type="RuleBase" id="RU003985"/>
    </source>
</evidence>
<dbReference type="Gene3D" id="3.40.50.1100">
    <property type="match status" value="2"/>
</dbReference>
<dbReference type="CDD" id="cd01561">
    <property type="entry name" value="CBS_like"/>
    <property type="match status" value="1"/>
</dbReference>
<proteinExistence type="inferred from homology"/>
<name>Q8DLI7_THEVB</name>
<dbReference type="GO" id="GO:0005737">
    <property type="term" value="C:cytoplasm"/>
    <property type="evidence" value="ECO:0007669"/>
    <property type="project" value="UniProtKB-ARBA"/>
</dbReference>
<dbReference type="InterPro" id="IPR001216">
    <property type="entry name" value="P-phosphate_BS"/>
</dbReference>
<keyword evidence="16" id="KW-1185">Reference proteome</keyword>
<dbReference type="SUPFAM" id="SSF53686">
    <property type="entry name" value="Tryptophan synthase beta subunit-like PLP-dependent enzymes"/>
    <property type="match status" value="1"/>
</dbReference>
<protein>
    <recommendedName>
        <fullName evidence="5 13">Cysteine synthase</fullName>
        <ecNumber evidence="4 13">2.5.1.47</ecNumber>
    </recommendedName>
</protein>
<dbReference type="NCBIfam" id="TIGR01139">
    <property type="entry name" value="cysK"/>
    <property type="match status" value="1"/>
</dbReference>
<organism evidence="15 16">
    <name type="scientific">Thermosynechococcus vestitus (strain NIES-2133 / IAM M-273 / BP-1)</name>
    <dbReference type="NCBI Taxonomy" id="197221"/>
    <lineage>
        <taxon>Bacteria</taxon>
        <taxon>Bacillati</taxon>
        <taxon>Cyanobacteriota</taxon>
        <taxon>Cyanophyceae</taxon>
        <taxon>Acaryochloridales</taxon>
        <taxon>Thermosynechococcaceae</taxon>
        <taxon>Thermosynechococcus</taxon>
    </lineage>
</organism>
<dbReference type="FunFam" id="3.40.50.1100:FF:000067">
    <property type="entry name" value="Cysteine synthase"/>
    <property type="match status" value="1"/>
</dbReference>
<evidence type="ECO:0000256" key="7">
    <source>
        <dbReference type="ARBA" id="ARBA00022679"/>
    </source>
</evidence>
<keyword evidence="8 11" id="KW-0663">Pyridoxal phosphate</keyword>
<dbReference type="PANTHER" id="PTHR10314">
    <property type="entry name" value="CYSTATHIONINE BETA-SYNTHASE"/>
    <property type="match status" value="1"/>
</dbReference>
<dbReference type="InterPro" id="IPR036052">
    <property type="entry name" value="TrpB-like_PALP_sf"/>
</dbReference>
<comment type="catalytic activity">
    <reaction evidence="10 13">
        <text>O-acetyl-L-serine + hydrogen sulfide = L-cysteine + acetate</text>
        <dbReference type="Rhea" id="RHEA:14829"/>
        <dbReference type="ChEBI" id="CHEBI:29919"/>
        <dbReference type="ChEBI" id="CHEBI:30089"/>
        <dbReference type="ChEBI" id="CHEBI:35235"/>
        <dbReference type="ChEBI" id="CHEBI:58340"/>
        <dbReference type="EC" id="2.5.1.47"/>
    </reaction>
</comment>
<dbReference type="FunFam" id="3.40.50.1100:FF:000130">
    <property type="entry name" value="Cysteine synthase"/>
    <property type="match status" value="1"/>
</dbReference>
<evidence type="ECO:0000256" key="2">
    <source>
        <dbReference type="ARBA" id="ARBA00004962"/>
    </source>
</evidence>
<dbReference type="PATRIC" id="fig|197221.4.peg.530"/>
<dbReference type="Pfam" id="PF00291">
    <property type="entry name" value="PALP"/>
    <property type="match status" value="1"/>
</dbReference>
<gene>
    <name evidence="15" type="primary">cysK</name>
</gene>
<feature type="modified residue" description="N6-(pyridoxal phosphate)lysine" evidence="12">
    <location>
        <position position="46"/>
    </location>
</feature>
<evidence type="ECO:0000313" key="16">
    <source>
        <dbReference type="Proteomes" id="UP000000440"/>
    </source>
</evidence>